<comment type="caution">
    <text evidence="1">The sequence shown here is derived from an EMBL/GenBank/DDBJ whole genome shotgun (WGS) entry which is preliminary data.</text>
</comment>
<gene>
    <name evidence="1" type="ORF">CHARACLAT_030078</name>
</gene>
<accession>A0ABU7DB81</accession>
<sequence>MFGHKLQTPVDLIFGLPPEPGVGGGGPTGYSVALINDRFVQRALPTENLSERAPAAIKRLESVWVGSDVFNEQTEERRQNRDPGSVSSLFTCSVTRCELKALSLEGRLVASLSNVVLG</sequence>
<evidence type="ECO:0000313" key="1">
    <source>
        <dbReference type="EMBL" id="MED6272412.1"/>
    </source>
</evidence>
<protein>
    <submittedName>
        <fullName evidence="1">Uncharacterized protein</fullName>
    </submittedName>
</protein>
<dbReference type="Proteomes" id="UP001352852">
    <property type="component" value="Unassembled WGS sequence"/>
</dbReference>
<reference evidence="1 2" key="1">
    <citation type="submission" date="2021-06" db="EMBL/GenBank/DDBJ databases">
        <authorList>
            <person name="Palmer J.M."/>
        </authorList>
    </citation>
    <scope>NUCLEOTIDE SEQUENCE [LARGE SCALE GENOMIC DNA]</scope>
    <source>
        <strain evidence="1 2">CL_MEX2019</strain>
        <tissue evidence="1">Muscle</tissue>
    </source>
</reference>
<proteinExistence type="predicted"/>
<evidence type="ECO:0000313" key="2">
    <source>
        <dbReference type="Proteomes" id="UP001352852"/>
    </source>
</evidence>
<organism evidence="1 2">
    <name type="scientific">Characodon lateralis</name>
    <dbReference type="NCBI Taxonomy" id="208331"/>
    <lineage>
        <taxon>Eukaryota</taxon>
        <taxon>Metazoa</taxon>
        <taxon>Chordata</taxon>
        <taxon>Craniata</taxon>
        <taxon>Vertebrata</taxon>
        <taxon>Euteleostomi</taxon>
        <taxon>Actinopterygii</taxon>
        <taxon>Neopterygii</taxon>
        <taxon>Teleostei</taxon>
        <taxon>Neoteleostei</taxon>
        <taxon>Acanthomorphata</taxon>
        <taxon>Ovalentaria</taxon>
        <taxon>Atherinomorphae</taxon>
        <taxon>Cyprinodontiformes</taxon>
        <taxon>Goodeidae</taxon>
        <taxon>Characodon</taxon>
    </lineage>
</organism>
<name>A0ABU7DB81_9TELE</name>
<dbReference type="EMBL" id="JAHUTJ010020819">
    <property type="protein sequence ID" value="MED6272412.1"/>
    <property type="molecule type" value="Genomic_DNA"/>
</dbReference>
<keyword evidence="2" id="KW-1185">Reference proteome</keyword>